<dbReference type="RefSeq" id="XP_062625767.1">
    <property type="nucleotide sequence ID" value="XM_062769783.1"/>
</dbReference>
<evidence type="ECO:0000256" key="1">
    <source>
        <dbReference type="SAM" id="MobiDB-lite"/>
    </source>
</evidence>
<dbReference type="GeneID" id="87806497"/>
<dbReference type="Proteomes" id="UP000827549">
    <property type="component" value="Chromosome 2"/>
</dbReference>
<proteinExistence type="predicted"/>
<feature type="region of interest" description="Disordered" evidence="1">
    <location>
        <begin position="134"/>
        <end position="309"/>
    </location>
</feature>
<reference evidence="2" key="1">
    <citation type="submission" date="2023-10" db="EMBL/GenBank/DDBJ databases">
        <authorList>
            <person name="Noh H."/>
        </authorList>
    </citation>
    <scope>NUCLEOTIDE SEQUENCE</scope>
    <source>
        <strain evidence="2">DUCC4014</strain>
    </source>
</reference>
<name>A0AAF0Y431_9TREE</name>
<accession>A0AAF0Y431</accession>
<gene>
    <name evidence="2" type="ORF">LOC62_02G003251</name>
</gene>
<feature type="compositionally biased region" description="Polar residues" evidence="1">
    <location>
        <begin position="195"/>
        <end position="230"/>
    </location>
</feature>
<feature type="region of interest" description="Disordered" evidence="1">
    <location>
        <begin position="1"/>
        <end position="107"/>
    </location>
</feature>
<protein>
    <submittedName>
        <fullName evidence="2">Uncharacterized protein</fullName>
    </submittedName>
</protein>
<evidence type="ECO:0000313" key="2">
    <source>
        <dbReference type="EMBL" id="WOO79735.1"/>
    </source>
</evidence>
<feature type="compositionally biased region" description="Polar residues" evidence="1">
    <location>
        <begin position="1"/>
        <end position="13"/>
    </location>
</feature>
<sequence>MPTVITNSHSTRSYAPLADENSPVASPTVSINGTVVYSKRLTPPGSSSNSEDDHKNGSSLMDSDETLAGARRNKSRGHFAVEDDDSGSLKGKNRAWGERATDYVEDDAAYPPVNALEEEEKRVQANLAKFAARETARRKAARTSRFLPSHVDSPPPSASSSTSSLSATQRLSVIGESVRRTVVGGKAKGVPEGTELSSALSSSNAQTYTNPYDSQNQSPSDSPTSPTMHGSSPFADPPTANGHQAARTAGSSNRDGDFGYVGSEWRGGEAATNAPPRQERWWHSICSWGNDLDGGHDKSKQAGRTNPFE</sequence>
<dbReference type="AlphaFoldDB" id="A0AAF0Y431"/>
<organism evidence="2 3">
    <name type="scientific">Vanrija pseudolonga</name>
    <dbReference type="NCBI Taxonomy" id="143232"/>
    <lineage>
        <taxon>Eukaryota</taxon>
        <taxon>Fungi</taxon>
        <taxon>Dikarya</taxon>
        <taxon>Basidiomycota</taxon>
        <taxon>Agaricomycotina</taxon>
        <taxon>Tremellomycetes</taxon>
        <taxon>Trichosporonales</taxon>
        <taxon>Trichosporonaceae</taxon>
        <taxon>Vanrija</taxon>
    </lineage>
</organism>
<feature type="compositionally biased region" description="Low complexity" evidence="1">
    <location>
        <begin position="143"/>
        <end position="166"/>
    </location>
</feature>
<dbReference type="EMBL" id="CP086715">
    <property type="protein sequence ID" value="WOO79735.1"/>
    <property type="molecule type" value="Genomic_DNA"/>
</dbReference>
<feature type="compositionally biased region" description="Polar residues" evidence="1">
    <location>
        <begin position="23"/>
        <end position="35"/>
    </location>
</feature>
<keyword evidence="3" id="KW-1185">Reference proteome</keyword>
<evidence type="ECO:0000313" key="3">
    <source>
        <dbReference type="Proteomes" id="UP000827549"/>
    </source>
</evidence>